<accession>A0A9D7S850</accession>
<reference evidence="2 3" key="1">
    <citation type="submission" date="2020-10" db="EMBL/GenBank/DDBJ databases">
        <title>Connecting structure to function with the recovery of over 1000 high-quality activated sludge metagenome-assembled genomes encoding full-length rRNA genes using long-read sequencing.</title>
        <authorList>
            <person name="Singleton C.M."/>
            <person name="Petriglieri F."/>
            <person name="Kristensen J.M."/>
            <person name="Kirkegaard R.H."/>
            <person name="Michaelsen T.Y."/>
            <person name="Andersen M.H."/>
            <person name="Karst S.M."/>
            <person name="Dueholm M.S."/>
            <person name="Nielsen P.H."/>
            <person name="Albertsen M."/>
        </authorList>
    </citation>
    <scope>NUCLEOTIDE SEQUENCE [LARGE SCALE GENOMIC DNA]</scope>
    <source>
        <strain evidence="2">Ribe_18-Q3-R11-54_BAT3C.373</strain>
    </source>
</reference>
<sequence>MPISLGTHFYSFPELRLGRNETLDTFKGLPGLLADALPDKHGNSLISTWLAQQGRSENSMNPVEKLCFCGTRGMGGIRI</sequence>
<name>A0A9D7S850_9BACT</name>
<dbReference type="InterPro" id="IPR017508">
    <property type="entry name" value="HipA_N1"/>
</dbReference>
<dbReference type="Pfam" id="PF13657">
    <property type="entry name" value="Couple_hipA"/>
    <property type="match status" value="1"/>
</dbReference>
<evidence type="ECO:0000313" key="3">
    <source>
        <dbReference type="Proteomes" id="UP000808349"/>
    </source>
</evidence>
<feature type="domain" description="HipA N-terminal subdomain 1" evidence="1">
    <location>
        <begin position="16"/>
        <end position="78"/>
    </location>
</feature>
<proteinExistence type="predicted"/>
<dbReference type="EMBL" id="JADKFW010000004">
    <property type="protein sequence ID" value="MBK9717528.1"/>
    <property type="molecule type" value="Genomic_DNA"/>
</dbReference>
<evidence type="ECO:0000259" key="1">
    <source>
        <dbReference type="Pfam" id="PF13657"/>
    </source>
</evidence>
<dbReference type="AlphaFoldDB" id="A0A9D7S850"/>
<comment type="caution">
    <text evidence="2">The sequence shown here is derived from an EMBL/GenBank/DDBJ whole genome shotgun (WGS) entry which is preliminary data.</text>
</comment>
<evidence type="ECO:0000313" key="2">
    <source>
        <dbReference type="EMBL" id="MBK9717528.1"/>
    </source>
</evidence>
<protein>
    <submittedName>
        <fullName evidence="2">HipA N-terminal domain-containing protein</fullName>
    </submittedName>
</protein>
<gene>
    <name evidence="2" type="ORF">IPO85_08455</name>
</gene>
<dbReference type="Proteomes" id="UP000808349">
    <property type="component" value="Unassembled WGS sequence"/>
</dbReference>
<organism evidence="2 3">
    <name type="scientific">Candidatus Defluviibacterium haderslevense</name>
    <dbReference type="NCBI Taxonomy" id="2981993"/>
    <lineage>
        <taxon>Bacteria</taxon>
        <taxon>Pseudomonadati</taxon>
        <taxon>Bacteroidota</taxon>
        <taxon>Saprospiria</taxon>
        <taxon>Saprospirales</taxon>
        <taxon>Saprospiraceae</taxon>
        <taxon>Candidatus Defluviibacterium</taxon>
    </lineage>
</organism>